<dbReference type="InterPro" id="IPR013094">
    <property type="entry name" value="AB_hydrolase_3"/>
</dbReference>
<evidence type="ECO:0000259" key="2">
    <source>
        <dbReference type="Pfam" id="PF07859"/>
    </source>
</evidence>
<keyword evidence="4" id="KW-1185">Reference proteome</keyword>
<dbReference type="AlphaFoldDB" id="W9XHZ7"/>
<keyword evidence="1" id="KW-0378">Hydrolase</keyword>
<dbReference type="GeneID" id="19174203"/>
<dbReference type="STRING" id="1182542.W9XHZ7"/>
<name>W9XHZ7_9EURO</name>
<dbReference type="GO" id="GO:0016787">
    <property type="term" value="F:hydrolase activity"/>
    <property type="evidence" value="ECO:0007669"/>
    <property type="project" value="UniProtKB-KW"/>
</dbReference>
<sequence length="350" mass="38506">MSIPFVGPPPHVSFAEYLNKLQVVKSGRLPIPKLDLSSIAEAVTQLRTLETRWPRPPPVPEVTESNRKFTTRDGAELDLFVFQPASPTWEPIPLVIFFHGGGGVIGTAYSVAPLARELVLAHGCVVISPQYRLAPDYVFPTGANDGWDAFVYISTRASDFSADASAGLIVGGVSHGAVLTSLIALQAKETSHSPQISGLYYSAGAFIANPETIPDQYRTQYLSRTDERCINAPILNADTKTLFDRAYNADVSSPLYRAFNTEPLSKHAHVAPKAYFQVCGSDILRDDGLIYEQVLKERGVETLLDVYPGTPHIFWSVFRTIKQAAKWKADTNKGVGWLLGRESDKDERKL</sequence>
<accession>W9XHZ7</accession>
<protein>
    <recommendedName>
        <fullName evidence="2">Alpha/beta hydrolase fold-3 domain-containing protein</fullName>
    </recommendedName>
</protein>
<evidence type="ECO:0000256" key="1">
    <source>
        <dbReference type="ARBA" id="ARBA00022801"/>
    </source>
</evidence>
<dbReference type="PANTHER" id="PTHR48081">
    <property type="entry name" value="AB HYDROLASE SUPERFAMILY PROTEIN C4A8.06C"/>
    <property type="match status" value="1"/>
</dbReference>
<proteinExistence type="predicted"/>
<dbReference type="InterPro" id="IPR029058">
    <property type="entry name" value="AB_hydrolase_fold"/>
</dbReference>
<dbReference type="Proteomes" id="UP000019478">
    <property type="component" value="Unassembled WGS sequence"/>
</dbReference>
<gene>
    <name evidence="3" type="ORF">A1O3_10122</name>
</gene>
<dbReference type="InterPro" id="IPR050300">
    <property type="entry name" value="GDXG_lipolytic_enzyme"/>
</dbReference>
<dbReference type="SUPFAM" id="SSF53474">
    <property type="entry name" value="alpha/beta-Hydrolases"/>
    <property type="match status" value="1"/>
</dbReference>
<organism evidence="3 4">
    <name type="scientific">Capronia epimyces CBS 606.96</name>
    <dbReference type="NCBI Taxonomy" id="1182542"/>
    <lineage>
        <taxon>Eukaryota</taxon>
        <taxon>Fungi</taxon>
        <taxon>Dikarya</taxon>
        <taxon>Ascomycota</taxon>
        <taxon>Pezizomycotina</taxon>
        <taxon>Eurotiomycetes</taxon>
        <taxon>Chaetothyriomycetidae</taxon>
        <taxon>Chaetothyriales</taxon>
        <taxon>Herpotrichiellaceae</taxon>
        <taxon>Capronia</taxon>
    </lineage>
</organism>
<evidence type="ECO:0000313" key="4">
    <source>
        <dbReference type="Proteomes" id="UP000019478"/>
    </source>
</evidence>
<dbReference type="EMBL" id="AMGY01000011">
    <property type="protein sequence ID" value="EXJ76965.1"/>
    <property type="molecule type" value="Genomic_DNA"/>
</dbReference>
<dbReference type="Gene3D" id="3.40.50.1820">
    <property type="entry name" value="alpha/beta hydrolase"/>
    <property type="match status" value="1"/>
</dbReference>
<reference evidence="3 4" key="1">
    <citation type="submission" date="2013-03" db="EMBL/GenBank/DDBJ databases">
        <title>The Genome Sequence of Capronia epimyces CBS 606.96.</title>
        <authorList>
            <consortium name="The Broad Institute Genomics Platform"/>
            <person name="Cuomo C."/>
            <person name="de Hoog S."/>
            <person name="Gorbushina A."/>
            <person name="Walker B."/>
            <person name="Young S.K."/>
            <person name="Zeng Q."/>
            <person name="Gargeya S."/>
            <person name="Fitzgerald M."/>
            <person name="Haas B."/>
            <person name="Abouelleil A."/>
            <person name="Allen A.W."/>
            <person name="Alvarado L."/>
            <person name="Arachchi H.M."/>
            <person name="Berlin A.M."/>
            <person name="Chapman S.B."/>
            <person name="Gainer-Dewar J."/>
            <person name="Goldberg J."/>
            <person name="Griggs A."/>
            <person name="Gujja S."/>
            <person name="Hansen M."/>
            <person name="Howarth C."/>
            <person name="Imamovic A."/>
            <person name="Ireland A."/>
            <person name="Larimer J."/>
            <person name="McCowan C."/>
            <person name="Murphy C."/>
            <person name="Pearson M."/>
            <person name="Poon T.W."/>
            <person name="Priest M."/>
            <person name="Roberts A."/>
            <person name="Saif S."/>
            <person name="Shea T."/>
            <person name="Sisk P."/>
            <person name="Sykes S."/>
            <person name="Wortman J."/>
            <person name="Nusbaum C."/>
            <person name="Birren B."/>
        </authorList>
    </citation>
    <scope>NUCLEOTIDE SEQUENCE [LARGE SCALE GENOMIC DNA]</scope>
    <source>
        <strain evidence="3 4">CBS 606.96</strain>
    </source>
</reference>
<feature type="domain" description="Alpha/beta hydrolase fold-3" evidence="2">
    <location>
        <begin position="95"/>
        <end position="315"/>
    </location>
</feature>
<dbReference type="RefSeq" id="XP_007738403.1">
    <property type="nucleotide sequence ID" value="XM_007740213.1"/>
</dbReference>
<dbReference type="HOGENOM" id="CLU_012494_6_3_1"/>
<dbReference type="Pfam" id="PF07859">
    <property type="entry name" value="Abhydrolase_3"/>
    <property type="match status" value="1"/>
</dbReference>
<comment type="caution">
    <text evidence="3">The sequence shown here is derived from an EMBL/GenBank/DDBJ whole genome shotgun (WGS) entry which is preliminary data.</text>
</comment>
<dbReference type="eggNOG" id="KOG1515">
    <property type="taxonomic scope" value="Eukaryota"/>
</dbReference>
<evidence type="ECO:0000313" key="3">
    <source>
        <dbReference type="EMBL" id="EXJ76965.1"/>
    </source>
</evidence>
<dbReference type="OrthoDB" id="408631at2759"/>